<dbReference type="Proteomes" id="UP000094472">
    <property type="component" value="Unassembled WGS sequence"/>
</dbReference>
<protein>
    <submittedName>
        <fullName evidence="1">Uncharacterized protein</fullName>
    </submittedName>
</protein>
<proteinExistence type="predicted"/>
<evidence type="ECO:0000313" key="2">
    <source>
        <dbReference type="Proteomes" id="UP000094472"/>
    </source>
</evidence>
<reference evidence="1 2" key="1">
    <citation type="journal article" date="2016" name="Environ. Microbiol.">
        <title>New Methyloceanibacter diversity from North Sea sediments includes methanotroph containing solely the soluble methane monooxygenase.</title>
        <authorList>
            <person name="Vekeman B."/>
            <person name="Kerckhof F.M."/>
            <person name="Cremers G."/>
            <person name="de Vos P."/>
            <person name="Vandamme P."/>
            <person name="Boon N."/>
            <person name="Op den Camp H.J."/>
            <person name="Heylen K."/>
        </authorList>
    </citation>
    <scope>NUCLEOTIDE SEQUENCE [LARGE SCALE GENOMIC DNA]</scope>
    <source>
        <strain evidence="1 2">R-67175</strain>
    </source>
</reference>
<comment type="caution">
    <text evidence="1">The sequence shown here is derived from an EMBL/GenBank/DDBJ whole genome shotgun (WGS) entry which is preliminary data.</text>
</comment>
<dbReference type="AlphaFoldDB" id="A0A1E3VXE4"/>
<dbReference type="STRING" id="1774969.AUC69_10795"/>
<dbReference type="EMBL" id="LPWF01000025">
    <property type="protein sequence ID" value="ODR97596.1"/>
    <property type="molecule type" value="Genomic_DNA"/>
</dbReference>
<evidence type="ECO:0000313" key="1">
    <source>
        <dbReference type="EMBL" id="ODR97596.1"/>
    </source>
</evidence>
<sequence length="113" mass="12523">MADDHRLHRSEIDADASELMVALGTYQLETAAEVRLGTLEAAAEVMDIFLYNQIRRAALHADVAGMKVRRLAAPTLVKALDELPLQEPLSAHALRLAHQHIRTHRNIVGNTAR</sequence>
<gene>
    <name evidence="1" type="ORF">AUC69_10795</name>
</gene>
<accession>A0A1E3VXE4</accession>
<name>A0A1E3VXE4_9HYPH</name>
<organism evidence="1 2">
    <name type="scientific">Methyloceanibacter superfactus</name>
    <dbReference type="NCBI Taxonomy" id="1774969"/>
    <lineage>
        <taxon>Bacteria</taxon>
        <taxon>Pseudomonadati</taxon>
        <taxon>Pseudomonadota</taxon>
        <taxon>Alphaproteobacteria</taxon>
        <taxon>Hyphomicrobiales</taxon>
        <taxon>Hyphomicrobiaceae</taxon>
        <taxon>Methyloceanibacter</taxon>
    </lineage>
</organism>
<keyword evidence="2" id="KW-1185">Reference proteome</keyword>